<name>A0A7D5SLI1_9PROT</name>
<dbReference type="AlphaFoldDB" id="A0A7D5SLI1"/>
<proteinExistence type="predicted"/>
<accession>A0A7D5SLI1</accession>
<keyword evidence="1" id="KW-1133">Transmembrane helix</keyword>
<protein>
    <submittedName>
        <fullName evidence="2">Uncharacterized protein</fullName>
    </submittedName>
</protein>
<organism evidence="2 3">
    <name type="scientific">Candidatus Accumulibacter cognatus</name>
    <dbReference type="NCBI Taxonomy" id="2954383"/>
    <lineage>
        <taxon>Bacteria</taxon>
        <taxon>Pseudomonadati</taxon>
        <taxon>Pseudomonadota</taxon>
        <taxon>Betaproteobacteria</taxon>
        <taxon>Candidatus Accumulibacter</taxon>
    </lineage>
</organism>
<keyword evidence="1" id="KW-0812">Transmembrane</keyword>
<keyword evidence="1" id="KW-0472">Membrane</keyword>
<feature type="transmembrane region" description="Helical" evidence="1">
    <location>
        <begin position="99"/>
        <end position="118"/>
    </location>
</feature>
<dbReference type="KEGG" id="acog:HWD57_12365"/>
<evidence type="ECO:0000313" key="3">
    <source>
        <dbReference type="Proteomes" id="UP000509684"/>
    </source>
</evidence>
<evidence type="ECO:0000313" key="2">
    <source>
        <dbReference type="EMBL" id="QLH50485.1"/>
    </source>
</evidence>
<reference evidence="2 3" key="1">
    <citation type="journal article" date="2019" name="Microbiome">
        <title>Annotated bacterial chromosomes from frame-shift-corrected long-read metagenomic data.</title>
        <authorList>
            <person name="Arumugam K."/>
            <person name="Bagci C."/>
            <person name="Bessarab I."/>
            <person name="Beier S."/>
            <person name="Buchfink B."/>
            <person name="Gorska A."/>
            <person name="Qiu G."/>
            <person name="Huson D.H."/>
            <person name="Williams R.B.H."/>
        </authorList>
    </citation>
    <scope>NUCLEOTIDE SEQUENCE [LARGE SCALE GENOMIC DNA]</scope>
    <source>
        <strain evidence="2">SSA1</strain>
    </source>
</reference>
<evidence type="ECO:0000256" key="1">
    <source>
        <dbReference type="SAM" id="Phobius"/>
    </source>
</evidence>
<dbReference type="Proteomes" id="UP000509684">
    <property type="component" value="Chromosome"/>
</dbReference>
<gene>
    <name evidence="2" type="ORF">HWD57_12365</name>
</gene>
<sequence length="119" mass="13326">MRKHARPQTAETSARDKADPITVESIKARILAGEIVGATDYPESDRPLFWAAIAIVQDDMPRVRPFWQTTDEQHVAGTRVRQKLFKMFPRQKGDTDPTLIGLVALAATCLALICARWPL</sequence>
<dbReference type="EMBL" id="CP058708">
    <property type="protein sequence ID" value="QLH50485.1"/>
    <property type="molecule type" value="Genomic_DNA"/>
</dbReference>